<keyword evidence="2 6" id="KW-0808">Transferase</keyword>
<proteinExistence type="inferred from homology"/>
<dbReference type="GO" id="GO:0009030">
    <property type="term" value="F:thiamine-phosphate kinase activity"/>
    <property type="evidence" value="ECO:0007669"/>
    <property type="project" value="UniProtKB-UniRule"/>
</dbReference>
<feature type="binding site" evidence="2">
    <location>
        <begin position="122"/>
        <end position="123"/>
    </location>
    <ligand>
        <name>ATP</name>
        <dbReference type="ChEBI" id="CHEBI:30616"/>
    </ligand>
</feature>
<feature type="binding site" evidence="2">
    <location>
        <position position="123"/>
    </location>
    <ligand>
        <name>Mg(2+)</name>
        <dbReference type="ChEBI" id="CHEBI:18420"/>
        <label>1</label>
    </ligand>
</feature>
<dbReference type="GO" id="GO:0009229">
    <property type="term" value="P:thiamine diphosphate biosynthetic process"/>
    <property type="evidence" value="ECO:0007669"/>
    <property type="project" value="UniProtKB-UniRule"/>
</dbReference>
<feature type="binding site" evidence="2">
    <location>
        <position position="48"/>
    </location>
    <ligand>
        <name>Mg(2+)</name>
        <dbReference type="ChEBI" id="CHEBI:18420"/>
        <label>1</label>
    </ligand>
</feature>
<feature type="binding site" evidence="2">
    <location>
        <position position="76"/>
    </location>
    <ligand>
        <name>Mg(2+)</name>
        <dbReference type="ChEBI" id="CHEBI:18420"/>
        <label>3</label>
    </ligand>
</feature>
<name>A0A839H979_9GAMM</name>
<dbReference type="GO" id="GO:0000287">
    <property type="term" value="F:magnesium ion binding"/>
    <property type="evidence" value="ECO:0007669"/>
    <property type="project" value="UniProtKB-UniRule"/>
</dbReference>
<keyword evidence="2" id="KW-0547">Nucleotide-binding</keyword>
<feature type="binding site" evidence="2">
    <location>
        <position position="217"/>
    </location>
    <ligand>
        <name>Mg(2+)</name>
        <dbReference type="ChEBI" id="CHEBI:18420"/>
        <label>5</label>
    </ligand>
</feature>
<dbReference type="NCBIfam" id="TIGR01379">
    <property type="entry name" value="thiL"/>
    <property type="match status" value="1"/>
</dbReference>
<reference evidence="6 7" key="1">
    <citation type="journal article" date="2020" name="Arch. Microbiol.">
        <title>The genome sequence of the giant phototrophic gammaproteobacterium Thiospirillum jenense gives insight into its physiological properties and phylogenetic relationships.</title>
        <authorList>
            <person name="Imhoff J.F."/>
            <person name="Meyer T.E."/>
            <person name="Kyndt J.A."/>
        </authorList>
    </citation>
    <scope>NUCLEOTIDE SEQUENCE [LARGE SCALE GENOMIC DNA]</scope>
    <source>
        <strain evidence="6 7">DSM 216</strain>
    </source>
</reference>
<dbReference type="EC" id="2.7.4.16" evidence="2"/>
<keyword evidence="2" id="KW-0479">Metal-binding</keyword>
<dbReference type="SUPFAM" id="SSF55326">
    <property type="entry name" value="PurM N-terminal domain-like"/>
    <property type="match status" value="1"/>
</dbReference>
<feature type="binding site" evidence="2">
    <location>
        <position position="48"/>
    </location>
    <ligand>
        <name>Mg(2+)</name>
        <dbReference type="ChEBI" id="CHEBI:18420"/>
        <label>2</label>
    </ligand>
</feature>
<comment type="miscellaneous">
    <text evidence="2">Reaction mechanism of ThiL seems to utilize a direct, inline transfer of the gamma-phosphate of ATP to TMP rather than a phosphorylated enzyme intermediate.</text>
</comment>
<dbReference type="InterPro" id="IPR036676">
    <property type="entry name" value="PurM-like_C_sf"/>
</dbReference>
<dbReference type="Gene3D" id="3.30.1330.10">
    <property type="entry name" value="PurM-like, N-terminal domain"/>
    <property type="match status" value="1"/>
</dbReference>
<feature type="binding site" evidence="2">
    <location>
        <position position="76"/>
    </location>
    <ligand>
        <name>Mg(2+)</name>
        <dbReference type="ChEBI" id="CHEBI:18420"/>
        <label>2</label>
    </ligand>
</feature>
<feature type="binding site" evidence="2">
    <location>
        <position position="216"/>
    </location>
    <ligand>
        <name>ATP</name>
        <dbReference type="ChEBI" id="CHEBI:30616"/>
    </ligand>
</feature>
<organism evidence="6 7">
    <name type="scientific">Thiospirillum jenense</name>
    <dbReference type="NCBI Taxonomy" id="1653858"/>
    <lineage>
        <taxon>Bacteria</taxon>
        <taxon>Pseudomonadati</taxon>
        <taxon>Pseudomonadota</taxon>
        <taxon>Gammaproteobacteria</taxon>
        <taxon>Chromatiales</taxon>
        <taxon>Chromatiaceae</taxon>
        <taxon>Thiospirillum</taxon>
    </lineage>
</organism>
<dbReference type="Pfam" id="PF02769">
    <property type="entry name" value="AIRS_C"/>
    <property type="match status" value="1"/>
</dbReference>
<feature type="binding site" evidence="2">
    <location>
        <position position="46"/>
    </location>
    <ligand>
        <name>Mg(2+)</name>
        <dbReference type="ChEBI" id="CHEBI:18420"/>
        <label>4</label>
    </ligand>
</feature>
<feature type="binding site" evidence="2">
    <location>
        <position position="321"/>
    </location>
    <ligand>
        <name>substrate</name>
    </ligand>
</feature>
<comment type="similarity">
    <text evidence="2">Belongs to the thiamine-monophosphate kinase family.</text>
</comment>
<sequence>MTMQSEFDLIRAYFTGLGATRADVALDIGDDCALLRPPAGHELAVSIDTLVADVHFFADCDPLALGYKALAVNLSDLAACGATPAWVTLALTVPQFDADWLRNFARGFNDLAVEHGVRLIGGDTTRGPLTITVQAHGFVPIGQGLRRSGAKPGDLIVVSGSLGGAGLALRQLKLKRADPSAPSPLPALLNRLERPIPRLALGQLLRGQASAAIDLSDGLAADVGHLLTASHCGAMIELAQLPLDQPVAAVIAATNEWELAVASGDDYELCFTLPLERLNQLTQYANMAACPLTVIGYVERQPGIRWHQPNGQSWQPERSGYDHFGNEA</sequence>
<evidence type="ECO:0000259" key="4">
    <source>
        <dbReference type="Pfam" id="PF00586"/>
    </source>
</evidence>
<gene>
    <name evidence="2 6" type="primary">thiL</name>
    <name evidence="6" type="ORF">HUK38_02455</name>
</gene>
<dbReference type="PANTHER" id="PTHR30270">
    <property type="entry name" value="THIAMINE-MONOPHOSPHATE KINASE"/>
    <property type="match status" value="1"/>
</dbReference>
<dbReference type="HAMAP" id="MF_02128">
    <property type="entry name" value="TMP_kinase"/>
    <property type="match status" value="1"/>
</dbReference>
<evidence type="ECO:0000256" key="2">
    <source>
        <dbReference type="HAMAP-Rule" id="MF_02128"/>
    </source>
</evidence>
<feature type="binding site" evidence="2">
    <location>
        <position position="147"/>
    </location>
    <ligand>
        <name>ATP</name>
        <dbReference type="ChEBI" id="CHEBI:30616"/>
    </ligand>
</feature>
<evidence type="ECO:0000256" key="3">
    <source>
        <dbReference type="SAM" id="MobiDB-lite"/>
    </source>
</evidence>
<dbReference type="AlphaFoldDB" id="A0A839H979"/>
<evidence type="ECO:0000256" key="1">
    <source>
        <dbReference type="ARBA" id="ARBA00022977"/>
    </source>
</evidence>
<comment type="caution">
    <text evidence="6">The sequence shown here is derived from an EMBL/GenBank/DDBJ whole genome shotgun (WGS) entry which is preliminary data.</text>
</comment>
<keyword evidence="7" id="KW-1185">Reference proteome</keyword>
<feature type="binding site" evidence="2">
    <location>
        <position position="31"/>
    </location>
    <ligand>
        <name>Mg(2+)</name>
        <dbReference type="ChEBI" id="CHEBI:18420"/>
        <label>4</label>
    </ligand>
</feature>
<dbReference type="InterPro" id="IPR036921">
    <property type="entry name" value="PurM-like_N_sf"/>
</dbReference>
<dbReference type="PIRSF" id="PIRSF005303">
    <property type="entry name" value="Thiam_monoph_kin"/>
    <property type="match status" value="1"/>
</dbReference>
<feature type="region of interest" description="Disordered" evidence="3">
    <location>
        <begin position="308"/>
        <end position="328"/>
    </location>
</feature>
<dbReference type="InterPro" id="IPR010918">
    <property type="entry name" value="PurM-like_C_dom"/>
</dbReference>
<protein>
    <recommendedName>
        <fullName evidence="2">Thiamine-monophosphate kinase</fullName>
        <shortName evidence="2">TMP kinase</shortName>
        <shortName evidence="2">Thiamine-phosphate kinase</shortName>
        <ecNumber evidence="2">2.7.4.16</ecNumber>
    </recommendedName>
</protein>
<dbReference type="InterPro" id="IPR006283">
    <property type="entry name" value="ThiL-like"/>
</dbReference>
<dbReference type="GO" id="GO:0005524">
    <property type="term" value="F:ATP binding"/>
    <property type="evidence" value="ECO:0007669"/>
    <property type="project" value="UniProtKB-UniRule"/>
</dbReference>
<feature type="compositionally biased region" description="Basic and acidic residues" evidence="3">
    <location>
        <begin position="319"/>
        <end position="328"/>
    </location>
</feature>
<dbReference type="EMBL" id="JABVCQ010000004">
    <property type="protein sequence ID" value="MBB1125090.1"/>
    <property type="molecule type" value="Genomic_DNA"/>
</dbReference>
<dbReference type="InterPro" id="IPR016188">
    <property type="entry name" value="PurM-like_N"/>
</dbReference>
<dbReference type="RefSeq" id="WP_182582201.1">
    <property type="nucleotide sequence ID" value="NZ_JABVCQ010000004.1"/>
</dbReference>
<feature type="binding site" evidence="2">
    <location>
        <position position="214"/>
    </location>
    <ligand>
        <name>Mg(2+)</name>
        <dbReference type="ChEBI" id="CHEBI:18420"/>
        <label>3</label>
    </ligand>
</feature>
<keyword evidence="2" id="KW-0460">Magnesium</keyword>
<feature type="domain" description="PurM-like N-terminal" evidence="4">
    <location>
        <begin position="29"/>
        <end position="139"/>
    </location>
</feature>
<feature type="binding site" evidence="2">
    <location>
        <position position="76"/>
    </location>
    <ligand>
        <name>Mg(2+)</name>
        <dbReference type="ChEBI" id="CHEBI:18420"/>
        <label>4</label>
    </ligand>
</feature>
<feature type="binding site" evidence="2">
    <location>
        <position position="265"/>
    </location>
    <ligand>
        <name>substrate</name>
    </ligand>
</feature>
<dbReference type="CDD" id="cd02194">
    <property type="entry name" value="ThiL"/>
    <property type="match status" value="1"/>
</dbReference>
<feature type="binding site" evidence="2">
    <location>
        <position position="31"/>
    </location>
    <ligand>
        <name>Mg(2+)</name>
        <dbReference type="ChEBI" id="CHEBI:18420"/>
        <label>3</label>
    </ligand>
</feature>
<comment type="catalytic activity">
    <reaction evidence="2">
        <text>thiamine phosphate + ATP = thiamine diphosphate + ADP</text>
        <dbReference type="Rhea" id="RHEA:15913"/>
        <dbReference type="ChEBI" id="CHEBI:30616"/>
        <dbReference type="ChEBI" id="CHEBI:37575"/>
        <dbReference type="ChEBI" id="CHEBI:58937"/>
        <dbReference type="ChEBI" id="CHEBI:456216"/>
        <dbReference type="EC" id="2.7.4.16"/>
    </reaction>
</comment>
<dbReference type="Gene3D" id="3.90.650.10">
    <property type="entry name" value="PurM-like C-terminal domain"/>
    <property type="match status" value="1"/>
</dbReference>
<dbReference type="UniPathway" id="UPA00060">
    <property type="reaction ID" value="UER00142"/>
</dbReference>
<keyword evidence="2" id="KW-0067">ATP-binding</keyword>
<comment type="caution">
    <text evidence="2">Lacks conserved residue(s) required for the propagation of feature annotation.</text>
</comment>
<feature type="domain" description="PurM-like C-terminal" evidence="5">
    <location>
        <begin position="151"/>
        <end position="304"/>
    </location>
</feature>
<accession>A0A839H979</accession>
<keyword evidence="2 6" id="KW-0418">Kinase</keyword>
<dbReference type="PANTHER" id="PTHR30270:SF0">
    <property type="entry name" value="THIAMINE-MONOPHOSPHATE KINASE"/>
    <property type="match status" value="1"/>
</dbReference>
<dbReference type="Proteomes" id="UP000548632">
    <property type="component" value="Unassembled WGS sequence"/>
</dbReference>
<keyword evidence="1 2" id="KW-0784">Thiamine biosynthesis</keyword>
<dbReference type="GO" id="GO:0009228">
    <property type="term" value="P:thiamine biosynthetic process"/>
    <property type="evidence" value="ECO:0007669"/>
    <property type="project" value="UniProtKB-KW"/>
</dbReference>
<evidence type="ECO:0000313" key="6">
    <source>
        <dbReference type="EMBL" id="MBB1125090.1"/>
    </source>
</evidence>
<dbReference type="SUPFAM" id="SSF56042">
    <property type="entry name" value="PurM C-terminal domain-like"/>
    <property type="match status" value="1"/>
</dbReference>
<dbReference type="Pfam" id="PF00586">
    <property type="entry name" value="AIRS"/>
    <property type="match status" value="1"/>
</dbReference>
<feature type="binding site" evidence="2">
    <location>
        <position position="55"/>
    </location>
    <ligand>
        <name>substrate</name>
    </ligand>
</feature>
<evidence type="ECO:0000259" key="5">
    <source>
        <dbReference type="Pfam" id="PF02769"/>
    </source>
</evidence>
<evidence type="ECO:0000313" key="7">
    <source>
        <dbReference type="Proteomes" id="UP000548632"/>
    </source>
</evidence>
<comment type="function">
    <text evidence="2">Catalyzes the ATP-dependent phosphorylation of thiamine-monophosphate (TMP) to form thiamine-pyrophosphate (TPP), the active form of vitamin B1.</text>
</comment>
<comment type="pathway">
    <text evidence="2">Cofactor biosynthesis; thiamine diphosphate biosynthesis; thiamine diphosphate from thiamine phosphate: step 1/1.</text>
</comment>